<comment type="caution">
    <text evidence="2">The sequence shown here is derived from an EMBL/GenBank/DDBJ whole genome shotgun (WGS) entry which is preliminary data.</text>
</comment>
<reference evidence="2 3" key="1">
    <citation type="journal article" date="2019" name="Int. J. Syst. Evol. Microbiol.">
        <title>The Global Catalogue of Microorganisms (GCM) 10K type strain sequencing project: providing services to taxonomists for standard genome sequencing and annotation.</title>
        <authorList>
            <consortium name="The Broad Institute Genomics Platform"/>
            <consortium name="The Broad Institute Genome Sequencing Center for Infectious Disease"/>
            <person name="Wu L."/>
            <person name="Ma J."/>
        </authorList>
    </citation>
    <scope>NUCLEOTIDE SEQUENCE [LARGE SCALE GENOMIC DNA]</scope>
    <source>
        <strain evidence="2 3">JCM 15478</strain>
    </source>
</reference>
<organism evidence="2 3">
    <name type="scientific">Streptomyces albiaxialis</name>
    <dbReference type="NCBI Taxonomy" id="329523"/>
    <lineage>
        <taxon>Bacteria</taxon>
        <taxon>Bacillati</taxon>
        <taxon>Actinomycetota</taxon>
        <taxon>Actinomycetes</taxon>
        <taxon>Kitasatosporales</taxon>
        <taxon>Streptomycetaceae</taxon>
        <taxon>Streptomyces</taxon>
    </lineage>
</organism>
<sequence length="129" mass="14323">MPGGRPAWRASAALPGPARREIAVKWSVPGAGEERLFLAAVLRSHALRIIGPTPHGFVSSRLDTTRQPRPDRRPRSPDHGHVPVTVVMVGATTSPTNMRRLPDWLLRMCSPLPRTSPYTWPKGPREPRM</sequence>
<dbReference type="EMBL" id="BAAAPE010000001">
    <property type="protein sequence ID" value="GAA2064158.1"/>
    <property type="molecule type" value="Genomic_DNA"/>
</dbReference>
<name>A0ABN2VLV7_9ACTN</name>
<feature type="compositionally biased region" description="Basic and acidic residues" evidence="1">
    <location>
        <begin position="63"/>
        <end position="81"/>
    </location>
</feature>
<evidence type="ECO:0000313" key="2">
    <source>
        <dbReference type="EMBL" id="GAA2064158.1"/>
    </source>
</evidence>
<evidence type="ECO:0000313" key="3">
    <source>
        <dbReference type="Proteomes" id="UP001500016"/>
    </source>
</evidence>
<gene>
    <name evidence="2" type="ORF">GCM10009801_08580</name>
</gene>
<evidence type="ECO:0000256" key="1">
    <source>
        <dbReference type="SAM" id="MobiDB-lite"/>
    </source>
</evidence>
<dbReference type="Proteomes" id="UP001500016">
    <property type="component" value="Unassembled WGS sequence"/>
</dbReference>
<feature type="region of interest" description="Disordered" evidence="1">
    <location>
        <begin position="53"/>
        <end position="82"/>
    </location>
</feature>
<accession>A0ABN2VLV7</accession>
<keyword evidence="3" id="KW-1185">Reference proteome</keyword>
<proteinExistence type="predicted"/>
<protein>
    <submittedName>
        <fullName evidence="2">Uncharacterized protein</fullName>
    </submittedName>
</protein>